<feature type="compositionally biased region" description="Basic and acidic residues" evidence="1">
    <location>
        <begin position="62"/>
        <end position="130"/>
    </location>
</feature>
<feature type="region of interest" description="Disordered" evidence="1">
    <location>
        <begin position="1"/>
        <end position="158"/>
    </location>
</feature>
<sequence length="158" mass="17531">MYDARYSRLGEGMAAPRWSPAPRRGRKRGAACGGGKKQTLSRARPAVDGMDGMMHVPATSYAREDDGRAAGDNDGDKARLADGRSEKKNSGGDGKRQRKGVYKEKRENNANGRKRGENGRASAMEEERGRRTGTRYTKRETYLRTVNRSPRYSGFSAR</sequence>
<dbReference type="AlphaFoldDB" id="A0A195B5T1"/>
<accession>A0A195B5T1</accession>
<evidence type="ECO:0000256" key="1">
    <source>
        <dbReference type="SAM" id="MobiDB-lite"/>
    </source>
</evidence>
<name>A0A195B5T1_9HYME</name>
<proteinExistence type="predicted"/>
<reference evidence="2 3" key="1">
    <citation type="submission" date="2015-09" db="EMBL/GenBank/DDBJ databases">
        <title>Atta colombica WGS genome.</title>
        <authorList>
            <person name="Nygaard S."/>
            <person name="Hu H."/>
            <person name="Boomsma J."/>
            <person name="Zhang G."/>
        </authorList>
    </citation>
    <scope>NUCLEOTIDE SEQUENCE [LARGE SCALE GENOMIC DNA]</scope>
    <source>
        <strain evidence="2">Treedump-2</strain>
        <tissue evidence="2">Whole body</tissue>
    </source>
</reference>
<gene>
    <name evidence="2" type="ORF">ALC53_09988</name>
</gene>
<dbReference type="EMBL" id="KQ976598">
    <property type="protein sequence ID" value="KYM79549.1"/>
    <property type="molecule type" value="Genomic_DNA"/>
</dbReference>
<keyword evidence="3" id="KW-1185">Reference proteome</keyword>
<protein>
    <submittedName>
        <fullName evidence="2">Uncharacterized protein</fullName>
    </submittedName>
</protein>
<evidence type="ECO:0000313" key="3">
    <source>
        <dbReference type="Proteomes" id="UP000078540"/>
    </source>
</evidence>
<organism evidence="2 3">
    <name type="scientific">Atta colombica</name>
    <dbReference type="NCBI Taxonomy" id="520822"/>
    <lineage>
        <taxon>Eukaryota</taxon>
        <taxon>Metazoa</taxon>
        <taxon>Ecdysozoa</taxon>
        <taxon>Arthropoda</taxon>
        <taxon>Hexapoda</taxon>
        <taxon>Insecta</taxon>
        <taxon>Pterygota</taxon>
        <taxon>Neoptera</taxon>
        <taxon>Endopterygota</taxon>
        <taxon>Hymenoptera</taxon>
        <taxon>Apocrita</taxon>
        <taxon>Aculeata</taxon>
        <taxon>Formicoidea</taxon>
        <taxon>Formicidae</taxon>
        <taxon>Myrmicinae</taxon>
        <taxon>Atta</taxon>
    </lineage>
</organism>
<evidence type="ECO:0000313" key="2">
    <source>
        <dbReference type="EMBL" id="KYM79549.1"/>
    </source>
</evidence>
<dbReference type="Proteomes" id="UP000078540">
    <property type="component" value="Unassembled WGS sequence"/>
</dbReference>